<proteinExistence type="predicted"/>
<dbReference type="EMBL" id="JBCGBO010000005">
    <property type="protein sequence ID" value="KAK9199529.1"/>
    <property type="molecule type" value="Genomic_DNA"/>
</dbReference>
<evidence type="ECO:0000259" key="1">
    <source>
        <dbReference type="Pfam" id="PF13952"/>
    </source>
</evidence>
<dbReference type="PANTHER" id="PTHR48258">
    <property type="entry name" value="DUF4218 DOMAIN-CONTAINING PROTEIN-RELATED"/>
    <property type="match status" value="1"/>
</dbReference>
<name>A0AAP0M7F6_9ROSI</name>
<organism evidence="2 3">
    <name type="scientific">Citrus x changshan-huyou</name>
    <dbReference type="NCBI Taxonomy" id="2935761"/>
    <lineage>
        <taxon>Eukaryota</taxon>
        <taxon>Viridiplantae</taxon>
        <taxon>Streptophyta</taxon>
        <taxon>Embryophyta</taxon>
        <taxon>Tracheophyta</taxon>
        <taxon>Spermatophyta</taxon>
        <taxon>Magnoliopsida</taxon>
        <taxon>eudicotyledons</taxon>
        <taxon>Gunneridae</taxon>
        <taxon>Pentapetalae</taxon>
        <taxon>rosids</taxon>
        <taxon>malvids</taxon>
        <taxon>Sapindales</taxon>
        <taxon>Rutaceae</taxon>
        <taxon>Aurantioideae</taxon>
        <taxon>Citrus</taxon>
    </lineage>
</organism>
<evidence type="ECO:0000313" key="2">
    <source>
        <dbReference type="EMBL" id="KAK9199529.1"/>
    </source>
</evidence>
<sequence length="286" mass="33207">MGDETILGGHPFTAGELIDLFEEELQIAHRYVLYNSAEVEPYIEMHKIELKSLDTRLSKPKNKSLLQKRHQETFSAWLQDKIKINDRGISETLKWLAYGPRSHAMSYLGYIINGLRFHTKDSEKSTQNSDVSIEAETICRSSVKDTNQIVGKISYYRIIKDIILLDYHTFRVPLFKCHWANIPNGVRIDEDGFTLVNLYEGQSQFEKDPFILASQAKQVFYSRENDTSSWYIVLKAPPRCCFDMEICHKSDYTAYSTLDRVVLKLPYDSNEYEQYARNDCDDIIIG</sequence>
<accession>A0AAP0M7F6</accession>
<dbReference type="Proteomes" id="UP001428341">
    <property type="component" value="Unassembled WGS sequence"/>
</dbReference>
<dbReference type="PANTHER" id="PTHR48258:SF3">
    <property type="entry name" value="FK506-BINDING PROTEIN 4-LIKE ISOFORM X1"/>
    <property type="match status" value="1"/>
</dbReference>
<dbReference type="AlphaFoldDB" id="A0AAP0M7F6"/>
<evidence type="ECO:0000313" key="3">
    <source>
        <dbReference type="Proteomes" id="UP001428341"/>
    </source>
</evidence>
<dbReference type="InterPro" id="IPR025312">
    <property type="entry name" value="DUF4216"/>
</dbReference>
<keyword evidence="3" id="KW-1185">Reference proteome</keyword>
<protein>
    <recommendedName>
        <fullName evidence="1">DUF4216 domain-containing protein</fullName>
    </recommendedName>
</protein>
<reference evidence="2 3" key="1">
    <citation type="submission" date="2024-05" db="EMBL/GenBank/DDBJ databases">
        <title>Haplotype-resolved chromosome-level genome assembly of Huyou (Citrus changshanensis).</title>
        <authorList>
            <person name="Miao C."/>
            <person name="Chen W."/>
            <person name="Wu Y."/>
            <person name="Wang L."/>
            <person name="Zhao S."/>
            <person name="Grierson D."/>
            <person name="Xu C."/>
            <person name="Chen K."/>
        </authorList>
    </citation>
    <scope>NUCLEOTIDE SEQUENCE [LARGE SCALE GENOMIC DNA]</scope>
    <source>
        <strain evidence="2">01-14</strain>
        <tissue evidence="2">Leaf</tissue>
    </source>
</reference>
<gene>
    <name evidence="2" type="ORF">WN944_014720</name>
</gene>
<comment type="caution">
    <text evidence="2">The sequence shown here is derived from an EMBL/GenBank/DDBJ whole genome shotgun (WGS) entry which is preliminary data.</text>
</comment>
<dbReference type="Pfam" id="PF13952">
    <property type="entry name" value="DUF4216"/>
    <property type="match status" value="1"/>
</dbReference>
<feature type="domain" description="DUF4216" evidence="1">
    <location>
        <begin position="165"/>
        <end position="233"/>
    </location>
</feature>